<dbReference type="EMBL" id="JABAIM010000001">
    <property type="protein sequence ID" value="NLR75249.1"/>
    <property type="molecule type" value="Genomic_DNA"/>
</dbReference>
<reference evidence="2 3" key="1">
    <citation type="submission" date="2020-04" db="EMBL/GenBank/DDBJ databases">
        <title>Draft genome of Leeia sp. IMCC25680.</title>
        <authorList>
            <person name="Song J."/>
            <person name="Cho J.-C."/>
        </authorList>
    </citation>
    <scope>NUCLEOTIDE SEQUENCE [LARGE SCALE GENOMIC DNA]</scope>
    <source>
        <strain evidence="2 3">IMCC25680</strain>
    </source>
</reference>
<evidence type="ECO:0000313" key="2">
    <source>
        <dbReference type="EMBL" id="NLR75249.1"/>
    </source>
</evidence>
<comment type="caution">
    <text evidence="2">The sequence shown here is derived from an EMBL/GenBank/DDBJ whole genome shotgun (WGS) entry which is preliminary data.</text>
</comment>
<name>A0A847SD49_9NEIS</name>
<evidence type="ECO:0000256" key="1">
    <source>
        <dbReference type="SAM" id="MobiDB-lite"/>
    </source>
</evidence>
<dbReference type="RefSeq" id="WP_168876793.1">
    <property type="nucleotide sequence ID" value="NZ_JABAIM010000001.1"/>
</dbReference>
<proteinExistence type="predicted"/>
<organism evidence="2 3">
    <name type="scientific">Leeia aquatica</name>
    <dbReference type="NCBI Taxonomy" id="2725557"/>
    <lineage>
        <taxon>Bacteria</taxon>
        <taxon>Pseudomonadati</taxon>
        <taxon>Pseudomonadota</taxon>
        <taxon>Betaproteobacteria</taxon>
        <taxon>Neisseriales</taxon>
        <taxon>Leeiaceae</taxon>
        <taxon>Leeia</taxon>
    </lineage>
</organism>
<accession>A0A847SD49</accession>
<protein>
    <submittedName>
        <fullName evidence="2">Uncharacterized protein</fullName>
    </submittedName>
</protein>
<sequence>MIEPPDPDLPNGEPSRPPVLDKMDALLSRHRPTRAPFPVLTEPVEPVAPPAETRPLPKPVIRPKSRDFPSLLDPDTPPVSDRQRLLLPERPPELEVMLDLDVPVLSAEAPKTTSVAQAEPMAPVSVAPVVTPPVLPSRVDLEATTVLELQWEDAELHLQPLELDIPEEWVSAPVVTPVMAPPAPVAAAPDLLPVESAPPPGLARVEEVPPEALPATDSVDESPVEPVLALEAAPEVEPVWELELEDVLAEATAPVVVAEDLARGSEPIMAEPPEPAPAPIVDIPVLTELMIEHDEADTPLPPAHEREQWVAELVDEVMAGLAPRIAALVRAQLGLQIGGLMKTVTDKVSEQLLVDWRDELQHKVEQRLAAQSTPHDSASGS</sequence>
<evidence type="ECO:0000313" key="3">
    <source>
        <dbReference type="Proteomes" id="UP000587991"/>
    </source>
</evidence>
<feature type="region of interest" description="Disordered" evidence="1">
    <location>
        <begin position="1"/>
        <end position="84"/>
    </location>
</feature>
<keyword evidence="3" id="KW-1185">Reference proteome</keyword>
<dbReference type="Proteomes" id="UP000587991">
    <property type="component" value="Unassembled WGS sequence"/>
</dbReference>
<dbReference type="AlphaFoldDB" id="A0A847SD49"/>
<feature type="compositionally biased region" description="Low complexity" evidence="1">
    <location>
        <begin position="38"/>
        <end position="54"/>
    </location>
</feature>
<gene>
    <name evidence="2" type="ORF">HF682_08765</name>
</gene>